<dbReference type="HOGENOM" id="CLU_3429865_0_0_9"/>
<evidence type="ECO:0000313" key="1">
    <source>
        <dbReference type="EMBL" id="CBL12245.1"/>
    </source>
</evidence>
<dbReference type="EMBL" id="FP929050">
    <property type="protein sequence ID" value="CBL12245.1"/>
    <property type="molecule type" value="Genomic_DNA"/>
</dbReference>
<proteinExistence type="predicted"/>
<sequence>MNEKYNSSRKLTVQPKGTA</sequence>
<gene>
    <name evidence="1" type="ORF">RO1_16540</name>
</gene>
<reference evidence="1 2" key="1">
    <citation type="submission" date="2010-03" db="EMBL/GenBank/DDBJ databases">
        <title>The genome sequence of Roseburia intestinalis XB6B4.</title>
        <authorList>
            <consortium name="metaHIT consortium -- http://www.metahit.eu/"/>
            <person name="Pajon A."/>
            <person name="Turner K."/>
            <person name="Parkhill J."/>
            <person name="Bernalier A."/>
        </authorList>
    </citation>
    <scope>NUCLEOTIDE SEQUENCE [LARGE SCALE GENOMIC DNA]</scope>
    <source>
        <strain evidence="1 2">XB6B4</strain>
    </source>
</reference>
<dbReference type="AlphaFoldDB" id="D4KY05"/>
<name>D4KY05_9FIRM</name>
<dbReference type="KEGG" id="rix:RO1_16540"/>
<evidence type="ECO:0000313" key="2">
    <source>
        <dbReference type="Proteomes" id="UP000008953"/>
    </source>
</evidence>
<dbReference type="Proteomes" id="UP000008953">
    <property type="component" value="Chromosome"/>
</dbReference>
<protein>
    <submittedName>
        <fullName evidence="1">Uncharacterized protein</fullName>
    </submittedName>
</protein>
<accession>D4KY05</accession>
<organism evidence="1 2">
    <name type="scientific">Roseburia intestinalis XB6B4</name>
    <dbReference type="NCBI Taxonomy" id="718255"/>
    <lineage>
        <taxon>Bacteria</taxon>
        <taxon>Bacillati</taxon>
        <taxon>Bacillota</taxon>
        <taxon>Clostridia</taxon>
        <taxon>Lachnospirales</taxon>
        <taxon>Lachnospiraceae</taxon>
        <taxon>Roseburia</taxon>
    </lineage>
</organism>
<reference evidence="1 2" key="2">
    <citation type="submission" date="2010-03" db="EMBL/GenBank/DDBJ databases">
        <authorList>
            <person name="Pajon A."/>
        </authorList>
    </citation>
    <scope>NUCLEOTIDE SEQUENCE [LARGE SCALE GENOMIC DNA]</scope>
    <source>
        <strain evidence="1 2">XB6B4</strain>
    </source>
</reference>